<dbReference type="EMBL" id="BGZI01000015">
    <property type="protein sequence ID" value="GBO88641.1"/>
    <property type="molecule type" value="Genomic_DNA"/>
</dbReference>
<sequence length="115" mass="12673">MQEVVSGVIAGREPAYADSDILSVEMARLIDYAFENRDARPVHPEEAKVGQLVAEAVRILGYEADANVGRDLWELVSEDSQAQWLVPPESIEGVHISLVNVANNMAKGQCYIEFT</sequence>
<comment type="caution">
    <text evidence="1">The sequence shown here is derived from an EMBL/GenBank/DDBJ whole genome shotgun (WGS) entry which is preliminary data.</text>
</comment>
<proteinExistence type="predicted"/>
<dbReference type="Proteomes" id="UP000387223">
    <property type="component" value="Unassembled WGS sequence"/>
</dbReference>
<reference evidence="1 2" key="1">
    <citation type="journal article" date="2019" name="J. Gen. Appl. Microbiol.">
        <title>Aerobic degradation of cis-dichloroethene by the marine bacterium Marinobacter salsuginis strain 5N-3.</title>
        <authorList>
            <person name="Inoue Y."/>
            <person name="Fukunaga Y."/>
            <person name="Katsumata H."/>
            <person name="Ohji S."/>
            <person name="Hosoyama A."/>
            <person name="Mori K."/>
            <person name="Ando K."/>
        </authorList>
    </citation>
    <scope>NUCLEOTIDE SEQUENCE [LARGE SCALE GENOMIC DNA]</scope>
    <source>
        <strain evidence="1 2">NBRC 109114</strain>
    </source>
</reference>
<protein>
    <submittedName>
        <fullName evidence="1">Uncharacterized protein</fullName>
    </submittedName>
</protein>
<evidence type="ECO:0000313" key="1">
    <source>
        <dbReference type="EMBL" id="GBO88641.1"/>
    </source>
</evidence>
<evidence type="ECO:0000313" key="2">
    <source>
        <dbReference type="Proteomes" id="UP000387223"/>
    </source>
</evidence>
<accession>A0A5M3Q0S3</accession>
<dbReference type="AlphaFoldDB" id="A0A5M3Q0S3"/>
<organism evidence="1 2">
    <name type="scientific">Marinobacter salsuginis</name>
    <dbReference type="NCBI Taxonomy" id="418719"/>
    <lineage>
        <taxon>Bacteria</taxon>
        <taxon>Pseudomonadati</taxon>
        <taxon>Pseudomonadota</taxon>
        <taxon>Gammaproteobacteria</taxon>
        <taxon>Pseudomonadales</taxon>
        <taxon>Marinobacteraceae</taxon>
        <taxon>Marinobacter</taxon>
    </lineage>
</organism>
<gene>
    <name evidence="1" type="ORF">MSSD14B_23090</name>
</gene>
<name>A0A5M3Q0S3_9GAMM</name>